<comment type="pathway">
    <text evidence="1 7 8">Cofactor biosynthesis; NAD(+) biosynthesis; NAD(+) from deamido-NAD(+) (L-Gln route): step 1/1.</text>
</comment>
<comment type="caution">
    <text evidence="7">Lacks conserved residue(s) required for the propagation of feature annotation.</text>
</comment>
<feature type="binding site" evidence="7">
    <location>
        <position position="175"/>
    </location>
    <ligand>
        <name>L-glutamine</name>
        <dbReference type="ChEBI" id="CHEBI:58359"/>
    </ligand>
</feature>
<protein>
    <recommendedName>
        <fullName evidence="7 8">Glutamine-dependent NAD(+) synthetase</fullName>
        <ecNumber evidence="7 8">6.3.5.1</ecNumber>
    </recommendedName>
    <alternativeName>
        <fullName evidence="7 8">NAD(+) synthase [glutamine-hydrolyzing]</fullName>
    </alternativeName>
</protein>
<feature type="domain" description="CN hydrolase" evidence="10">
    <location>
        <begin position="5"/>
        <end position="245"/>
    </location>
</feature>
<dbReference type="Proteomes" id="UP000661077">
    <property type="component" value="Unassembled WGS sequence"/>
</dbReference>
<evidence type="ECO:0000256" key="4">
    <source>
        <dbReference type="ARBA" id="ARBA00022741"/>
    </source>
</evidence>
<feature type="binding site" evidence="7">
    <location>
        <position position="512"/>
    </location>
    <ligand>
        <name>deamido-NAD(+)</name>
        <dbReference type="ChEBI" id="CHEBI:58437"/>
        <note>ligand shared between two neighboring subunits</note>
    </ligand>
</feature>
<evidence type="ECO:0000313" key="11">
    <source>
        <dbReference type="EMBL" id="MBM0103442.1"/>
    </source>
</evidence>
<reference evidence="11 12" key="1">
    <citation type="journal article" date="2021" name="Int. J. Syst. Evol. Microbiol.">
        <title>Steroidobacter gossypii sp. nov., isolated from soil of cotton cropping field.</title>
        <authorList>
            <person name="Huang R."/>
            <person name="Yang S."/>
            <person name="Zhen C."/>
            <person name="Liu W."/>
        </authorList>
    </citation>
    <scope>NUCLEOTIDE SEQUENCE [LARGE SCALE GENOMIC DNA]</scope>
    <source>
        <strain evidence="11 12">S1-65</strain>
    </source>
</reference>
<evidence type="ECO:0000256" key="5">
    <source>
        <dbReference type="ARBA" id="ARBA00022840"/>
    </source>
</evidence>
<keyword evidence="4 7" id="KW-0547">Nucleotide-binding</keyword>
<dbReference type="PROSITE" id="PS50263">
    <property type="entry name" value="CN_HYDROLASE"/>
    <property type="match status" value="1"/>
</dbReference>
<comment type="catalytic activity">
    <reaction evidence="7 8">
        <text>deamido-NAD(+) + L-glutamine + ATP + H2O = L-glutamate + AMP + diphosphate + NAD(+) + H(+)</text>
        <dbReference type="Rhea" id="RHEA:24384"/>
        <dbReference type="ChEBI" id="CHEBI:15377"/>
        <dbReference type="ChEBI" id="CHEBI:15378"/>
        <dbReference type="ChEBI" id="CHEBI:29985"/>
        <dbReference type="ChEBI" id="CHEBI:30616"/>
        <dbReference type="ChEBI" id="CHEBI:33019"/>
        <dbReference type="ChEBI" id="CHEBI:57540"/>
        <dbReference type="ChEBI" id="CHEBI:58359"/>
        <dbReference type="ChEBI" id="CHEBI:58437"/>
        <dbReference type="ChEBI" id="CHEBI:456215"/>
        <dbReference type="EC" id="6.3.5.1"/>
    </reaction>
</comment>
<evidence type="ECO:0000256" key="8">
    <source>
        <dbReference type="PIRNR" id="PIRNR006630"/>
    </source>
</evidence>
<dbReference type="Pfam" id="PF02540">
    <property type="entry name" value="NAD_synthase"/>
    <property type="match status" value="1"/>
</dbReference>
<dbReference type="InterPro" id="IPR022310">
    <property type="entry name" value="NAD/GMP_synthase"/>
</dbReference>
<evidence type="ECO:0000313" key="12">
    <source>
        <dbReference type="Proteomes" id="UP000661077"/>
    </source>
</evidence>
<feature type="binding site" evidence="7">
    <location>
        <position position="402"/>
    </location>
    <ligand>
        <name>deamido-NAD(+)</name>
        <dbReference type="ChEBI" id="CHEBI:58437"/>
        <note>ligand shared between two neighboring subunits</note>
    </ligand>
</feature>
<sequence>MSASLRIALAQLNLFVGDVAGNAQRVIEASARARDELHADLVLFPELSLSGYPPEDLLFHNGLRRQVKTALERVRSETSGITVVAGYPEYVDECIYNAAAVLRDGMSVANYRKQELPNYSVFDEKRYFEHGRDTCIFELKGIRVALLICEDIWEPNPARAAKASGAQLIVVINGSPYSLGYQARREQVVRARVQETGLPVVYVNLLGGQDELVFDGGSFVMNAQGEVVQRVAPFVEGLFAVDVDLVDGRAVPRPAHIEPPLSEEASVYNALVLGVRDYVAKHGFPGIVLGLSGGIDSALTLAIAVDALGADRVHAVMMPSRFTSQWSLDDAAAEANTLNVRYDVISIEGMFATALDALKDVFAGRKPDTTEENIQARSRGLLLMAISNKTGRMVLTTGNKSEMAVGYATLYGDMAGGFAPIKDCSKMLVYRLAKYRNSIGRVIPERVIERPPSAELRHDQKDSDSLPEYDVLDAILELFIEDNLSVDEITARGFDRATVGRVLEMVKRNEYKRRQAPPGVRISDRAFGRDWRYPITSGYKSAHR</sequence>
<evidence type="ECO:0000256" key="9">
    <source>
        <dbReference type="RuleBase" id="RU003811"/>
    </source>
</evidence>
<dbReference type="EC" id="6.3.5.1" evidence="7 8"/>
<comment type="similarity">
    <text evidence="9">Belongs to the NAD synthetase family.</text>
</comment>
<dbReference type="InterPro" id="IPR014445">
    <property type="entry name" value="Gln-dep_NAD_synthase"/>
</dbReference>
<feature type="active site" description="Proton acceptor; for glutaminase activity" evidence="7">
    <location>
        <position position="46"/>
    </location>
</feature>
<dbReference type="CDD" id="cd07570">
    <property type="entry name" value="GAT_Gln-NAD-synth"/>
    <property type="match status" value="1"/>
</dbReference>
<dbReference type="InterPro" id="IPR036526">
    <property type="entry name" value="C-N_Hydrolase_sf"/>
</dbReference>
<dbReference type="SUPFAM" id="SSF52402">
    <property type="entry name" value="Adenine nucleotide alpha hydrolases-like"/>
    <property type="match status" value="1"/>
</dbReference>
<dbReference type="PANTHER" id="PTHR23090:SF9">
    <property type="entry name" value="GLUTAMINE-DEPENDENT NAD(+) SYNTHETASE"/>
    <property type="match status" value="1"/>
</dbReference>
<dbReference type="PANTHER" id="PTHR23090">
    <property type="entry name" value="NH 3 /GLUTAMINE-DEPENDENT NAD + SYNTHETASE"/>
    <property type="match status" value="1"/>
</dbReference>
<dbReference type="Gene3D" id="3.40.50.620">
    <property type="entry name" value="HUPs"/>
    <property type="match status" value="1"/>
</dbReference>
<evidence type="ECO:0000259" key="10">
    <source>
        <dbReference type="PROSITE" id="PS50263"/>
    </source>
</evidence>
<dbReference type="NCBIfam" id="NF010588">
    <property type="entry name" value="PRK13981.1"/>
    <property type="match status" value="1"/>
</dbReference>
<feature type="binding site" evidence="7">
    <location>
        <begin position="290"/>
        <end position="297"/>
    </location>
    <ligand>
        <name>ATP</name>
        <dbReference type="ChEBI" id="CHEBI:30616"/>
    </ligand>
</feature>
<comment type="similarity">
    <text evidence="2 7 8">In the C-terminal section; belongs to the NAD synthetase family.</text>
</comment>
<feature type="active site" description="Nucleophile; for glutaminase activity" evidence="7">
    <location>
        <position position="149"/>
    </location>
</feature>
<gene>
    <name evidence="7" type="primary">nadE</name>
    <name evidence="11" type="ORF">JM946_01745</name>
</gene>
<dbReference type="Pfam" id="PF00795">
    <property type="entry name" value="CN_hydrolase"/>
    <property type="match status" value="1"/>
</dbReference>
<dbReference type="InterPro" id="IPR003694">
    <property type="entry name" value="NAD_synthase"/>
</dbReference>
<accession>A0ABS1WR44</accession>
<dbReference type="InterPro" id="IPR003010">
    <property type="entry name" value="C-N_Hydrolase"/>
</dbReference>
<keyword evidence="6 7" id="KW-0520">NAD</keyword>
<dbReference type="NCBIfam" id="TIGR00552">
    <property type="entry name" value="nadE"/>
    <property type="match status" value="1"/>
</dbReference>
<evidence type="ECO:0000256" key="6">
    <source>
        <dbReference type="ARBA" id="ARBA00023027"/>
    </source>
</evidence>
<evidence type="ECO:0000256" key="7">
    <source>
        <dbReference type="HAMAP-Rule" id="MF_02090"/>
    </source>
</evidence>
<dbReference type="SUPFAM" id="SSF56317">
    <property type="entry name" value="Carbon-nitrogen hydrolase"/>
    <property type="match status" value="1"/>
</dbReference>
<feature type="binding site" evidence="7">
    <location>
        <position position="373"/>
    </location>
    <ligand>
        <name>deamido-NAD(+)</name>
        <dbReference type="ChEBI" id="CHEBI:58437"/>
        <note>ligand shared between two neighboring subunits</note>
    </ligand>
</feature>
<dbReference type="RefSeq" id="WP_203165416.1">
    <property type="nucleotide sequence ID" value="NZ_JAEVLS010000001.1"/>
</dbReference>
<evidence type="ECO:0000256" key="2">
    <source>
        <dbReference type="ARBA" id="ARBA00007145"/>
    </source>
</evidence>
<comment type="function">
    <text evidence="7">Catalyzes the ATP-dependent amidation of deamido-NAD to form NAD. Uses L-glutamine as a nitrogen source.</text>
</comment>
<organism evidence="11 12">
    <name type="scientific">Steroidobacter gossypii</name>
    <dbReference type="NCBI Taxonomy" id="2805490"/>
    <lineage>
        <taxon>Bacteria</taxon>
        <taxon>Pseudomonadati</taxon>
        <taxon>Pseudomonadota</taxon>
        <taxon>Gammaproteobacteria</taxon>
        <taxon>Steroidobacterales</taxon>
        <taxon>Steroidobacteraceae</taxon>
        <taxon>Steroidobacter</taxon>
    </lineage>
</organism>
<feature type="binding site" evidence="7">
    <location>
        <position position="119"/>
    </location>
    <ligand>
        <name>L-glutamine</name>
        <dbReference type="ChEBI" id="CHEBI:58359"/>
    </ligand>
</feature>
<evidence type="ECO:0000256" key="1">
    <source>
        <dbReference type="ARBA" id="ARBA00005188"/>
    </source>
</evidence>
<comment type="caution">
    <text evidence="11">The sequence shown here is derived from an EMBL/GenBank/DDBJ whole genome shotgun (WGS) entry which is preliminary data.</text>
</comment>
<dbReference type="HAMAP" id="MF_02090">
    <property type="entry name" value="NadE_glutamine_dep"/>
    <property type="match status" value="1"/>
</dbReference>
<dbReference type="PIRSF" id="PIRSF006630">
    <property type="entry name" value="NADS_GAT"/>
    <property type="match status" value="1"/>
</dbReference>
<dbReference type="GO" id="GO:0003952">
    <property type="term" value="F:NAD+ synthase (glutamine-hydrolyzing) activity"/>
    <property type="evidence" value="ECO:0007669"/>
    <property type="project" value="UniProtKB-EC"/>
</dbReference>
<feature type="active site" description="For glutaminase activity" evidence="7">
    <location>
        <position position="113"/>
    </location>
</feature>
<evidence type="ECO:0000256" key="3">
    <source>
        <dbReference type="ARBA" id="ARBA00022598"/>
    </source>
</evidence>
<feature type="binding site" evidence="7">
    <location>
        <position position="397"/>
    </location>
    <ligand>
        <name>ATP</name>
        <dbReference type="ChEBI" id="CHEBI:30616"/>
    </ligand>
</feature>
<keyword evidence="3 7" id="KW-0436">Ligase</keyword>
<name>A0ABS1WR44_9GAMM</name>
<dbReference type="CDD" id="cd00553">
    <property type="entry name" value="NAD_synthase"/>
    <property type="match status" value="1"/>
</dbReference>
<keyword evidence="5 7" id="KW-0067">ATP-binding</keyword>
<dbReference type="EMBL" id="JAEVLS010000001">
    <property type="protein sequence ID" value="MBM0103442.1"/>
    <property type="molecule type" value="Genomic_DNA"/>
</dbReference>
<proteinExistence type="inferred from homology"/>
<dbReference type="Gene3D" id="3.60.110.10">
    <property type="entry name" value="Carbon-nitrogen hydrolase"/>
    <property type="match status" value="1"/>
</dbReference>
<keyword evidence="12" id="KW-1185">Reference proteome</keyword>
<dbReference type="InterPro" id="IPR014729">
    <property type="entry name" value="Rossmann-like_a/b/a_fold"/>
</dbReference>